<dbReference type="KEGG" id="ptaw:DW352_09455"/>
<dbReference type="InterPro" id="IPR003439">
    <property type="entry name" value="ABC_transporter-like_ATP-bd"/>
</dbReference>
<organism evidence="5 6">
    <name type="scientific">Pseudolabrys taiwanensis</name>
    <dbReference type="NCBI Taxonomy" id="331696"/>
    <lineage>
        <taxon>Bacteria</taxon>
        <taxon>Pseudomonadati</taxon>
        <taxon>Pseudomonadota</taxon>
        <taxon>Alphaproteobacteria</taxon>
        <taxon>Hyphomicrobiales</taxon>
        <taxon>Xanthobacteraceae</taxon>
        <taxon>Pseudolabrys</taxon>
    </lineage>
</organism>
<dbReference type="InterPro" id="IPR051120">
    <property type="entry name" value="ABC_AA/LPS_Transport"/>
</dbReference>
<dbReference type="Pfam" id="PF12399">
    <property type="entry name" value="BCA_ABC_TP_C"/>
    <property type="match status" value="1"/>
</dbReference>
<dbReference type="PROSITE" id="PS50893">
    <property type="entry name" value="ABC_TRANSPORTER_2"/>
    <property type="match status" value="1"/>
</dbReference>
<evidence type="ECO:0000313" key="6">
    <source>
        <dbReference type="Proteomes" id="UP000254889"/>
    </source>
</evidence>
<dbReference type="PANTHER" id="PTHR45772">
    <property type="entry name" value="CONSERVED COMPONENT OF ABC TRANSPORTER FOR NATURAL AMINO ACIDS-RELATED"/>
    <property type="match status" value="1"/>
</dbReference>
<evidence type="ECO:0000259" key="4">
    <source>
        <dbReference type="PROSITE" id="PS50893"/>
    </source>
</evidence>
<dbReference type="InterPro" id="IPR003593">
    <property type="entry name" value="AAA+_ATPase"/>
</dbReference>
<dbReference type="Pfam" id="PF00005">
    <property type="entry name" value="ABC_tran"/>
    <property type="match status" value="1"/>
</dbReference>
<evidence type="ECO:0000313" key="5">
    <source>
        <dbReference type="EMBL" id="AXK80714.1"/>
    </source>
</evidence>
<dbReference type="GO" id="GO:0005886">
    <property type="term" value="C:plasma membrane"/>
    <property type="evidence" value="ECO:0007669"/>
    <property type="project" value="TreeGrafter"/>
</dbReference>
<keyword evidence="2" id="KW-0547">Nucleotide-binding</keyword>
<dbReference type="CDD" id="cd03219">
    <property type="entry name" value="ABC_Mj1267_LivG_branched"/>
    <property type="match status" value="1"/>
</dbReference>
<gene>
    <name evidence="5" type="ORF">DW352_09455</name>
</gene>
<dbReference type="AlphaFoldDB" id="A0A345ZUW7"/>
<keyword evidence="3 5" id="KW-0067">ATP-binding</keyword>
<evidence type="ECO:0000256" key="2">
    <source>
        <dbReference type="ARBA" id="ARBA00022741"/>
    </source>
</evidence>
<name>A0A345ZUW7_9HYPH</name>
<evidence type="ECO:0000256" key="1">
    <source>
        <dbReference type="ARBA" id="ARBA00022448"/>
    </source>
</evidence>
<proteinExistence type="predicted"/>
<sequence length="252" mass="27623">MSDALLKLDTVSKVFGGIRALSDVSLTVPQNRIVGVIGPNGAGKTTLFNVITGAYRASAGDVVFDGQSVTQWPSHRIVRAGIARTFQNIRLFAGMTVWEHLLVAQPHQGSMLRRVLPSRWADPKAWARAEEALEIFGLQTYRDSIARTLSYGLQRKVEMARAMTAGPKLLMLDEPVAGMNHDEAEELRQLLLRLQGRGLSILLIEHDMAFVMNLCHQLYVLDFGALIAAGTPAEIRTNPVVLDAYLGSETAC</sequence>
<keyword evidence="6" id="KW-1185">Reference proteome</keyword>
<dbReference type="Gene3D" id="3.40.50.300">
    <property type="entry name" value="P-loop containing nucleotide triphosphate hydrolases"/>
    <property type="match status" value="1"/>
</dbReference>
<dbReference type="FunFam" id="3.40.50.300:FF:000421">
    <property type="entry name" value="Branched-chain amino acid ABC transporter ATP-binding protein"/>
    <property type="match status" value="1"/>
</dbReference>
<dbReference type="InterPro" id="IPR032823">
    <property type="entry name" value="BCA_ABC_TP_C"/>
</dbReference>
<dbReference type="RefSeq" id="WP_115690624.1">
    <property type="nucleotide sequence ID" value="NZ_CP031417.1"/>
</dbReference>
<keyword evidence="1" id="KW-0813">Transport</keyword>
<evidence type="ECO:0000256" key="3">
    <source>
        <dbReference type="ARBA" id="ARBA00022840"/>
    </source>
</evidence>
<dbReference type="SMART" id="SM00382">
    <property type="entry name" value="AAA"/>
    <property type="match status" value="1"/>
</dbReference>
<dbReference type="EMBL" id="CP031417">
    <property type="protein sequence ID" value="AXK80714.1"/>
    <property type="molecule type" value="Genomic_DNA"/>
</dbReference>
<dbReference type="OrthoDB" id="7158404at2"/>
<protein>
    <submittedName>
        <fullName evidence="5">ABC transporter ATP-binding protein</fullName>
    </submittedName>
</protein>
<dbReference type="GO" id="GO:0016887">
    <property type="term" value="F:ATP hydrolysis activity"/>
    <property type="evidence" value="ECO:0007669"/>
    <property type="project" value="InterPro"/>
</dbReference>
<feature type="domain" description="ABC transporter" evidence="4">
    <location>
        <begin position="6"/>
        <end position="248"/>
    </location>
</feature>
<reference evidence="5 6" key="1">
    <citation type="submission" date="2018-07" db="EMBL/GenBank/DDBJ databases">
        <authorList>
            <person name="Quirk P.G."/>
            <person name="Krulwich T.A."/>
        </authorList>
    </citation>
    <scope>NUCLEOTIDE SEQUENCE [LARGE SCALE GENOMIC DNA]</scope>
    <source>
        <strain evidence="5 6">CC-BB4</strain>
    </source>
</reference>
<accession>A0A345ZUW7</accession>
<dbReference type="GO" id="GO:0005524">
    <property type="term" value="F:ATP binding"/>
    <property type="evidence" value="ECO:0007669"/>
    <property type="project" value="UniProtKB-KW"/>
</dbReference>
<dbReference type="InterPro" id="IPR027417">
    <property type="entry name" value="P-loop_NTPase"/>
</dbReference>
<dbReference type="Proteomes" id="UP000254889">
    <property type="component" value="Chromosome"/>
</dbReference>
<dbReference type="SUPFAM" id="SSF52540">
    <property type="entry name" value="P-loop containing nucleoside triphosphate hydrolases"/>
    <property type="match status" value="1"/>
</dbReference>